<proteinExistence type="predicted"/>
<dbReference type="InterPro" id="IPR021475">
    <property type="entry name" value="Pants/Emi1-like"/>
</dbReference>
<comment type="caution">
    <text evidence="1">The sequence shown here is derived from an EMBL/GenBank/DDBJ whole genome shotgun (WGS) entry which is preliminary data.</text>
</comment>
<organism evidence="1 2">
    <name type="scientific">Adiantum capillus-veneris</name>
    <name type="common">Maidenhair fern</name>
    <dbReference type="NCBI Taxonomy" id="13818"/>
    <lineage>
        <taxon>Eukaryota</taxon>
        <taxon>Viridiplantae</taxon>
        <taxon>Streptophyta</taxon>
        <taxon>Embryophyta</taxon>
        <taxon>Tracheophyta</taxon>
        <taxon>Polypodiopsida</taxon>
        <taxon>Polypodiidae</taxon>
        <taxon>Polypodiales</taxon>
        <taxon>Pteridineae</taxon>
        <taxon>Pteridaceae</taxon>
        <taxon>Vittarioideae</taxon>
        <taxon>Adiantum</taxon>
    </lineage>
</organism>
<dbReference type="PANTHER" id="PTHR28052">
    <property type="entry name" value="UPF0545 PROTEIN C22ORF39"/>
    <property type="match status" value="1"/>
</dbReference>
<dbReference type="Proteomes" id="UP000886520">
    <property type="component" value="Chromosome 8"/>
</dbReference>
<sequence>MKGEARNKPSQQQQEQQLPGEEKVKLSCVKYIDALWFCYSPFYQAKEYYREGTFDNCRSKWGELFDCFHLKTLPEAKLQEILQSRESEKMNEHIWQFYSKKEASAAWKKMFGHLDKKPQKQEALDSGVWDQKSLFGSLGPYIKEMFWVILVEKEEPVCKPFWYCAMFSSSYEVLII</sequence>
<name>A0A9D4UYQ4_ADICA</name>
<evidence type="ECO:0000313" key="2">
    <source>
        <dbReference type="Proteomes" id="UP000886520"/>
    </source>
</evidence>
<dbReference type="AlphaFoldDB" id="A0A9D4UYQ4"/>
<keyword evidence="2" id="KW-1185">Reference proteome</keyword>
<reference evidence="1" key="1">
    <citation type="submission" date="2021-01" db="EMBL/GenBank/DDBJ databases">
        <title>Adiantum capillus-veneris genome.</title>
        <authorList>
            <person name="Fang Y."/>
            <person name="Liao Q."/>
        </authorList>
    </citation>
    <scope>NUCLEOTIDE SEQUENCE</scope>
    <source>
        <strain evidence="1">H3</strain>
        <tissue evidence="1">Leaf</tissue>
    </source>
</reference>
<dbReference type="EMBL" id="JABFUD020000008">
    <property type="protein sequence ID" value="KAI5076053.1"/>
    <property type="molecule type" value="Genomic_DNA"/>
</dbReference>
<accession>A0A9D4UYQ4</accession>
<evidence type="ECO:0000313" key="1">
    <source>
        <dbReference type="EMBL" id="KAI5076053.1"/>
    </source>
</evidence>
<dbReference type="Pfam" id="PF11326">
    <property type="entry name" value="PANTS-like"/>
    <property type="match status" value="1"/>
</dbReference>
<dbReference type="OrthoDB" id="2017405at2759"/>
<protein>
    <submittedName>
        <fullName evidence="1">Uncharacterized protein</fullName>
    </submittedName>
</protein>
<dbReference type="PANTHER" id="PTHR28052:SF1">
    <property type="entry name" value="UPF0545 PROTEIN C22ORF39"/>
    <property type="match status" value="1"/>
</dbReference>
<gene>
    <name evidence="1" type="ORF">GOP47_0008118</name>
</gene>